<dbReference type="EMBL" id="MAYT01000001">
    <property type="protein sequence ID" value="OCA92687.1"/>
    <property type="molecule type" value="Genomic_DNA"/>
</dbReference>
<keyword evidence="2" id="KW-1185">Reference proteome</keyword>
<accession>A0A1B9B9C9</accession>
<dbReference type="Pfam" id="PF14164">
    <property type="entry name" value="YqzH"/>
    <property type="match status" value="1"/>
</dbReference>
<dbReference type="InterPro" id="IPR025546">
    <property type="entry name" value="YqzH"/>
</dbReference>
<gene>
    <name evidence="1" type="ORF">A8F95_03070</name>
</gene>
<proteinExistence type="predicted"/>
<sequence>MERVFMKKMIKQNLSQYHFSLEENEAESIYNTLIDRVQQRRATDDDELYEIIEDEVYAFITNT</sequence>
<comment type="caution">
    <text evidence="1">The sequence shown here is derived from an EMBL/GenBank/DDBJ whole genome shotgun (WGS) entry which is preliminary data.</text>
</comment>
<protein>
    <recommendedName>
        <fullName evidence="3">YqzH-like protein</fullName>
    </recommendedName>
</protein>
<evidence type="ECO:0000313" key="2">
    <source>
        <dbReference type="Proteomes" id="UP000092578"/>
    </source>
</evidence>
<reference evidence="2" key="1">
    <citation type="submission" date="2016-05" db="EMBL/GenBank/DDBJ databases">
        <authorList>
            <person name="Liu B."/>
            <person name="Wang J."/>
            <person name="Zhu Y."/>
            <person name="Liu G."/>
            <person name="Chen Q."/>
            <person name="Chen Z."/>
            <person name="Lan J."/>
            <person name="Che J."/>
            <person name="Ge C."/>
            <person name="Shi H."/>
            <person name="Pan Z."/>
            <person name="Liu X."/>
        </authorList>
    </citation>
    <scope>NUCLEOTIDE SEQUENCE [LARGE SCALE GENOMIC DNA]</scope>
    <source>
        <strain evidence="2">FJAT-27215</strain>
    </source>
</reference>
<dbReference type="Proteomes" id="UP000092578">
    <property type="component" value="Unassembled WGS sequence"/>
</dbReference>
<dbReference type="AlphaFoldDB" id="A0A1B9B9C9"/>
<name>A0A1B9B9C9_9BACI</name>
<evidence type="ECO:0008006" key="3">
    <source>
        <dbReference type="Google" id="ProtNLM"/>
    </source>
</evidence>
<organism evidence="1 2">
    <name type="scientific">Pseudobacillus wudalianchiensis</name>
    <dbReference type="NCBI Taxonomy" id="1743143"/>
    <lineage>
        <taxon>Bacteria</taxon>
        <taxon>Bacillati</taxon>
        <taxon>Bacillota</taxon>
        <taxon>Bacilli</taxon>
        <taxon>Bacillales</taxon>
        <taxon>Bacillaceae</taxon>
        <taxon>Pseudobacillus</taxon>
    </lineage>
</organism>
<evidence type="ECO:0000313" key="1">
    <source>
        <dbReference type="EMBL" id="OCA92687.1"/>
    </source>
</evidence>